<dbReference type="Pfam" id="PF02627">
    <property type="entry name" value="CMD"/>
    <property type="match status" value="1"/>
</dbReference>
<dbReference type="EMBL" id="JACIEK010000004">
    <property type="protein sequence ID" value="MBB3998345.1"/>
    <property type="molecule type" value="Genomic_DNA"/>
</dbReference>
<gene>
    <name evidence="2" type="ORF">GGR04_002184</name>
</gene>
<sequence>MNAPVAAPEASILLAHPENREPNAFTQGELGWLPALAPLAVEALTNRHYEGLTERSRAQSAYFRLLVRDPEVLGARTRTDKDIFYNSDGGLPRAERELAATAVSRVNGCIFCASVHARFATRHSGRGADVDRLLDEGISADLDTRWNAITRASERLTRTPSQFGTDDIGELRAVGLQDDEVADLVFAAAFFNWANRLMLSLGGPQAPGAKE</sequence>
<dbReference type="InterPro" id="IPR004675">
    <property type="entry name" value="AhpD_core"/>
</dbReference>
<proteinExistence type="predicted"/>
<name>A0A7W6H421_9HYPH</name>
<dbReference type="NCBIfam" id="TIGR04030">
    <property type="entry name" value="perox_Avi_7169"/>
    <property type="match status" value="1"/>
</dbReference>
<keyword evidence="2" id="KW-0560">Oxidoreductase</keyword>
<protein>
    <submittedName>
        <fullName evidence="2">Alkylhydroperoxidase domain protein</fullName>
    </submittedName>
</protein>
<dbReference type="SUPFAM" id="SSF69118">
    <property type="entry name" value="AhpD-like"/>
    <property type="match status" value="1"/>
</dbReference>
<dbReference type="InterPro" id="IPR029032">
    <property type="entry name" value="AhpD-like"/>
</dbReference>
<dbReference type="RefSeq" id="WP_183199874.1">
    <property type="nucleotide sequence ID" value="NZ_JACIEK010000004.1"/>
</dbReference>
<dbReference type="Gene3D" id="1.20.1290.10">
    <property type="entry name" value="AhpD-like"/>
    <property type="match status" value="1"/>
</dbReference>
<reference evidence="2 3" key="1">
    <citation type="submission" date="2020-08" db="EMBL/GenBank/DDBJ databases">
        <title>Genomic Encyclopedia of Type Strains, Phase IV (KMG-IV): sequencing the most valuable type-strain genomes for metagenomic binning, comparative biology and taxonomic classification.</title>
        <authorList>
            <person name="Goeker M."/>
        </authorList>
    </citation>
    <scope>NUCLEOTIDE SEQUENCE [LARGE SCALE GENOMIC DNA]</scope>
    <source>
        <strain evidence="2 3">DSM 102238</strain>
    </source>
</reference>
<dbReference type="Proteomes" id="UP000542776">
    <property type="component" value="Unassembled WGS sequence"/>
</dbReference>
<dbReference type="GO" id="GO:0051920">
    <property type="term" value="F:peroxiredoxin activity"/>
    <property type="evidence" value="ECO:0007669"/>
    <property type="project" value="InterPro"/>
</dbReference>
<dbReference type="NCBIfam" id="TIGR00778">
    <property type="entry name" value="ahpD_dom"/>
    <property type="match status" value="1"/>
</dbReference>
<dbReference type="NCBIfam" id="TIGR01926">
    <property type="entry name" value="peroxid_rel"/>
    <property type="match status" value="1"/>
</dbReference>
<dbReference type="AlphaFoldDB" id="A0A7W6H421"/>
<comment type="caution">
    <text evidence="2">The sequence shown here is derived from an EMBL/GenBank/DDBJ whole genome shotgun (WGS) entry which is preliminary data.</text>
</comment>
<dbReference type="PANTHER" id="PTHR35446">
    <property type="entry name" value="SI:CH211-175M2.5"/>
    <property type="match status" value="1"/>
</dbReference>
<organism evidence="2 3">
    <name type="scientific">Aureimonas pseudogalii</name>
    <dbReference type="NCBI Taxonomy" id="1744844"/>
    <lineage>
        <taxon>Bacteria</taxon>
        <taxon>Pseudomonadati</taxon>
        <taxon>Pseudomonadota</taxon>
        <taxon>Alphaproteobacteria</taxon>
        <taxon>Hyphomicrobiales</taxon>
        <taxon>Aurantimonadaceae</taxon>
        <taxon>Aureimonas</taxon>
    </lineage>
</organism>
<dbReference type="PANTHER" id="PTHR35446:SF2">
    <property type="entry name" value="CARBOXYMUCONOLACTONE DECARBOXYLASE-LIKE DOMAIN-CONTAINING PROTEIN"/>
    <property type="match status" value="1"/>
</dbReference>
<feature type="domain" description="Carboxymuconolactone decarboxylase-like" evidence="1">
    <location>
        <begin position="70"/>
        <end position="152"/>
    </location>
</feature>
<dbReference type="InterPro" id="IPR010195">
    <property type="entry name" value="Uncharacterised_peroxidase-rel"/>
</dbReference>
<keyword evidence="2" id="KW-0575">Peroxidase</keyword>
<evidence type="ECO:0000259" key="1">
    <source>
        <dbReference type="Pfam" id="PF02627"/>
    </source>
</evidence>
<dbReference type="InterPro" id="IPR023923">
    <property type="entry name" value="AhpD_Avi7169"/>
</dbReference>
<keyword evidence="3" id="KW-1185">Reference proteome</keyword>
<dbReference type="InterPro" id="IPR003779">
    <property type="entry name" value="CMD-like"/>
</dbReference>
<accession>A0A7W6H421</accession>
<evidence type="ECO:0000313" key="3">
    <source>
        <dbReference type="Proteomes" id="UP000542776"/>
    </source>
</evidence>
<evidence type="ECO:0000313" key="2">
    <source>
        <dbReference type="EMBL" id="MBB3998345.1"/>
    </source>
</evidence>